<proteinExistence type="predicted"/>
<feature type="signal peptide" evidence="2">
    <location>
        <begin position="1"/>
        <end position="22"/>
    </location>
</feature>
<name>A0ABM3FGB1_NEOLC</name>
<sequence>MNFRQNICLLLTLHGFVVGIASAPTSIDLEKSENTQKLSDGETELKEEPKSDPRALSVPFLSSNDSPVSGSGLSGLPGVGSMTSGAKMYLGAFQVMAMPMPNLSEMAGMLGNLANLPASISSIGNLGGQSSGFSNQG</sequence>
<dbReference type="RefSeq" id="XP_046587054.1">
    <property type="nucleotide sequence ID" value="XM_046731098.1"/>
</dbReference>
<gene>
    <name evidence="4" type="primary">LOC124292842</name>
</gene>
<keyword evidence="3" id="KW-1185">Reference proteome</keyword>
<feature type="compositionally biased region" description="Basic and acidic residues" evidence="1">
    <location>
        <begin position="31"/>
        <end position="53"/>
    </location>
</feature>
<feature type="chain" id="PRO_5045271615" evidence="2">
    <location>
        <begin position="23"/>
        <end position="137"/>
    </location>
</feature>
<evidence type="ECO:0000256" key="2">
    <source>
        <dbReference type="SAM" id="SignalP"/>
    </source>
</evidence>
<evidence type="ECO:0000256" key="1">
    <source>
        <dbReference type="SAM" id="MobiDB-lite"/>
    </source>
</evidence>
<feature type="region of interest" description="Disordered" evidence="1">
    <location>
        <begin position="31"/>
        <end position="76"/>
    </location>
</feature>
<evidence type="ECO:0000313" key="3">
    <source>
        <dbReference type="Proteomes" id="UP000829291"/>
    </source>
</evidence>
<dbReference type="Proteomes" id="UP000829291">
    <property type="component" value="Chromosome 1"/>
</dbReference>
<accession>A0ABM3FGB1</accession>
<reference evidence="4" key="1">
    <citation type="submission" date="2025-08" db="UniProtKB">
        <authorList>
            <consortium name="RefSeq"/>
        </authorList>
    </citation>
    <scope>IDENTIFICATION</scope>
    <source>
        <tissue evidence="4">Thorax and Abdomen</tissue>
    </source>
</reference>
<protein>
    <submittedName>
        <fullName evidence="4">Uncharacterized protein LOC124292842</fullName>
    </submittedName>
</protein>
<keyword evidence="2" id="KW-0732">Signal</keyword>
<dbReference type="GeneID" id="124292842"/>
<evidence type="ECO:0000313" key="4">
    <source>
        <dbReference type="RefSeq" id="XP_046587054.1"/>
    </source>
</evidence>
<organism evidence="3 4">
    <name type="scientific">Neodiprion lecontei</name>
    <name type="common">Redheaded pine sawfly</name>
    <dbReference type="NCBI Taxonomy" id="441921"/>
    <lineage>
        <taxon>Eukaryota</taxon>
        <taxon>Metazoa</taxon>
        <taxon>Ecdysozoa</taxon>
        <taxon>Arthropoda</taxon>
        <taxon>Hexapoda</taxon>
        <taxon>Insecta</taxon>
        <taxon>Pterygota</taxon>
        <taxon>Neoptera</taxon>
        <taxon>Endopterygota</taxon>
        <taxon>Hymenoptera</taxon>
        <taxon>Tenthredinoidea</taxon>
        <taxon>Diprionidae</taxon>
        <taxon>Diprioninae</taxon>
        <taxon>Neodiprion</taxon>
    </lineage>
</organism>